<proteinExistence type="predicted"/>
<dbReference type="EMBL" id="JACHJU010000001">
    <property type="protein sequence ID" value="MBB4937530.1"/>
    <property type="molecule type" value="Genomic_DNA"/>
</dbReference>
<keyword evidence="3" id="KW-1185">Reference proteome</keyword>
<dbReference type="Proteomes" id="UP000534286">
    <property type="component" value="Unassembled WGS sequence"/>
</dbReference>
<gene>
    <name evidence="2" type="ORF">FHR32_001835</name>
</gene>
<name>A0A7W7W902_9ACTN</name>
<reference evidence="2 3" key="1">
    <citation type="submission" date="2020-08" db="EMBL/GenBank/DDBJ databases">
        <title>Sequencing the genomes of 1000 actinobacteria strains.</title>
        <authorList>
            <person name="Klenk H.-P."/>
        </authorList>
    </citation>
    <scope>NUCLEOTIDE SEQUENCE [LARGE SCALE GENOMIC DNA]</scope>
    <source>
        <strain evidence="2 3">DSM 43023</strain>
    </source>
</reference>
<evidence type="ECO:0000256" key="1">
    <source>
        <dbReference type="SAM" id="MobiDB-lite"/>
    </source>
</evidence>
<sequence length="51" mass="5393">MAAFAPPPWHGAPDRIDASADRLTFRVPAPAGSPYGHGFSAERAGRDYPPS</sequence>
<organism evidence="2 3">
    <name type="scientific">Streptosporangium album</name>
    <dbReference type="NCBI Taxonomy" id="47479"/>
    <lineage>
        <taxon>Bacteria</taxon>
        <taxon>Bacillati</taxon>
        <taxon>Actinomycetota</taxon>
        <taxon>Actinomycetes</taxon>
        <taxon>Streptosporangiales</taxon>
        <taxon>Streptosporangiaceae</taxon>
        <taxon>Streptosporangium</taxon>
    </lineage>
</organism>
<feature type="region of interest" description="Disordered" evidence="1">
    <location>
        <begin position="27"/>
        <end position="51"/>
    </location>
</feature>
<protein>
    <submittedName>
        <fullName evidence="2">Uncharacterized protein</fullName>
    </submittedName>
</protein>
<evidence type="ECO:0000313" key="3">
    <source>
        <dbReference type="Proteomes" id="UP000534286"/>
    </source>
</evidence>
<evidence type="ECO:0000313" key="2">
    <source>
        <dbReference type="EMBL" id="MBB4937530.1"/>
    </source>
</evidence>
<accession>A0A7W7W902</accession>
<dbReference type="AlphaFoldDB" id="A0A7W7W902"/>
<comment type="caution">
    <text evidence="2">The sequence shown here is derived from an EMBL/GenBank/DDBJ whole genome shotgun (WGS) entry which is preliminary data.</text>
</comment>